<name>A0A1S2VJG7_9BACT</name>
<evidence type="ECO:0000313" key="9">
    <source>
        <dbReference type="Proteomes" id="UP000181790"/>
    </source>
</evidence>
<sequence>MDELRQLPDHFSNDTPLERLHDPFPEPVPVRLYLKRDDLIHPQVSGNKWRKLKYNLAEAQRQGHTALLTFGGAFSNHLAATAAAGKLAGFRTIGIVRGDELRPDQNPTLRFCQSCGMRLHFVGREAYRQKEDESFIDGLRAAYGDFYLIPEGGTNALAMRGTAEIIPEITAQLGYAPEAVMSAVGTGGTVTGMALAALPQTRVLGVLALKSTGAFAMPAPSAAELLYEYHFGGYARTTPVLLDFIRAVESRTGILFEQVYTGKMLYALYDLARKGFFPPDATVVAVHTGGLQGRNF</sequence>
<feature type="domain" description="Tryptophan synthase beta chain-like PALP" evidence="7">
    <location>
        <begin position="14"/>
        <end position="289"/>
    </location>
</feature>
<feature type="modified residue" description="N6-(pyridoxal phosphate)lysine" evidence="5">
    <location>
        <position position="48"/>
    </location>
</feature>
<accession>A0A1S2VJG7</accession>
<dbReference type="PANTHER" id="PTHR43780">
    <property type="entry name" value="1-AMINOCYCLOPROPANE-1-CARBOXYLATE DEAMINASE-RELATED"/>
    <property type="match status" value="1"/>
</dbReference>
<evidence type="ECO:0000259" key="7">
    <source>
        <dbReference type="Pfam" id="PF00291"/>
    </source>
</evidence>
<comment type="caution">
    <text evidence="8">The sequence shown here is derived from an EMBL/GenBank/DDBJ whole genome shotgun (WGS) entry which is preliminary data.</text>
</comment>
<dbReference type="InterPro" id="IPR001926">
    <property type="entry name" value="TrpB-like_PALP"/>
</dbReference>
<dbReference type="GO" id="GO:0019148">
    <property type="term" value="F:D-cysteine desulfhydrase activity"/>
    <property type="evidence" value="ECO:0007669"/>
    <property type="project" value="TreeGrafter"/>
</dbReference>
<dbReference type="InterPro" id="IPR027278">
    <property type="entry name" value="ACCD_DCysDesulf"/>
</dbReference>
<dbReference type="OrthoDB" id="9801249at2"/>
<dbReference type="Pfam" id="PF00291">
    <property type="entry name" value="PALP"/>
    <property type="match status" value="1"/>
</dbReference>
<evidence type="ECO:0000256" key="3">
    <source>
        <dbReference type="ARBA" id="ARBA00022898"/>
    </source>
</evidence>
<dbReference type="SUPFAM" id="SSF53686">
    <property type="entry name" value="Tryptophan synthase beta subunit-like PLP-dependent enzymes"/>
    <property type="match status" value="1"/>
</dbReference>
<evidence type="ECO:0000256" key="1">
    <source>
        <dbReference type="ARBA" id="ARBA00001933"/>
    </source>
</evidence>
<keyword evidence="9" id="KW-1185">Reference proteome</keyword>
<reference evidence="8 9" key="1">
    <citation type="submission" date="2016-10" db="EMBL/GenBank/DDBJ databases">
        <title>Arsenicibacter rosenii gen. nov., sp. nov., an efficient arsenic-methylating bacterium isolated from an arsenic-contaminated paddy soil.</title>
        <authorList>
            <person name="Huang K."/>
        </authorList>
    </citation>
    <scope>NUCLEOTIDE SEQUENCE [LARGE SCALE GENOMIC DNA]</scope>
    <source>
        <strain evidence="8 9">SM-1</strain>
    </source>
</reference>
<comment type="similarity">
    <text evidence="2">Belongs to the ACC deaminase/D-cysteine desulfhydrase family.</text>
</comment>
<keyword evidence="3 5" id="KW-0663">Pyridoxal phosphate</keyword>
<evidence type="ECO:0000256" key="4">
    <source>
        <dbReference type="PIRSR" id="PIRSR006278-1"/>
    </source>
</evidence>
<dbReference type="Gene3D" id="3.40.50.1100">
    <property type="match status" value="2"/>
</dbReference>
<protein>
    <submittedName>
        <fullName evidence="8">1-aminocyclopropane-1-carboxylate deaminase</fullName>
    </submittedName>
</protein>
<dbReference type="InterPro" id="IPR036052">
    <property type="entry name" value="TrpB-like_PALP_sf"/>
</dbReference>
<feature type="active site" description="Nucleophile" evidence="4">
    <location>
        <position position="75"/>
    </location>
</feature>
<evidence type="ECO:0000256" key="5">
    <source>
        <dbReference type="PIRSR" id="PIRSR006278-2"/>
    </source>
</evidence>
<evidence type="ECO:0000256" key="2">
    <source>
        <dbReference type="ARBA" id="ARBA00008639"/>
    </source>
</evidence>
<evidence type="ECO:0000313" key="8">
    <source>
        <dbReference type="EMBL" id="OIN58530.1"/>
    </source>
</evidence>
<dbReference type="RefSeq" id="WP_071503639.1">
    <property type="nucleotide sequence ID" value="NZ_MORL01000006.1"/>
</dbReference>
<evidence type="ECO:0000256" key="6">
    <source>
        <dbReference type="SAM" id="MobiDB-lite"/>
    </source>
</evidence>
<dbReference type="PIRSF" id="PIRSF006278">
    <property type="entry name" value="ACCD_DCysDesulf"/>
    <property type="match status" value="1"/>
</dbReference>
<feature type="region of interest" description="Disordered" evidence="6">
    <location>
        <begin position="1"/>
        <end position="20"/>
    </location>
</feature>
<dbReference type="Proteomes" id="UP000181790">
    <property type="component" value="Unassembled WGS sequence"/>
</dbReference>
<organism evidence="8 9">
    <name type="scientific">Arsenicibacter rosenii</name>
    <dbReference type="NCBI Taxonomy" id="1750698"/>
    <lineage>
        <taxon>Bacteria</taxon>
        <taxon>Pseudomonadati</taxon>
        <taxon>Bacteroidota</taxon>
        <taxon>Cytophagia</taxon>
        <taxon>Cytophagales</taxon>
        <taxon>Spirosomataceae</taxon>
        <taxon>Arsenicibacter</taxon>
    </lineage>
</organism>
<dbReference type="EMBL" id="MORL01000006">
    <property type="protein sequence ID" value="OIN58530.1"/>
    <property type="molecule type" value="Genomic_DNA"/>
</dbReference>
<dbReference type="PANTHER" id="PTHR43780:SF2">
    <property type="entry name" value="1-AMINOCYCLOPROPANE-1-CARBOXYLATE DEAMINASE-RELATED"/>
    <property type="match status" value="1"/>
</dbReference>
<comment type="cofactor">
    <cofactor evidence="1">
        <name>pyridoxal 5'-phosphate</name>
        <dbReference type="ChEBI" id="CHEBI:597326"/>
    </cofactor>
</comment>
<dbReference type="AlphaFoldDB" id="A0A1S2VJG7"/>
<proteinExistence type="inferred from homology"/>
<gene>
    <name evidence="8" type="ORF">BLX24_13215</name>
</gene>